<keyword evidence="2" id="KW-1185">Reference proteome</keyword>
<dbReference type="Proteomes" id="UP001324427">
    <property type="component" value="Unassembled WGS sequence"/>
</dbReference>
<protein>
    <submittedName>
        <fullName evidence="1">Uncharacterized protein</fullName>
    </submittedName>
</protein>
<gene>
    <name evidence="1" type="ORF">LTR36_010195</name>
</gene>
<organism evidence="1 2">
    <name type="scientific">Oleoguttula mirabilis</name>
    <dbReference type="NCBI Taxonomy" id="1507867"/>
    <lineage>
        <taxon>Eukaryota</taxon>
        <taxon>Fungi</taxon>
        <taxon>Dikarya</taxon>
        <taxon>Ascomycota</taxon>
        <taxon>Pezizomycotina</taxon>
        <taxon>Dothideomycetes</taxon>
        <taxon>Dothideomycetidae</taxon>
        <taxon>Mycosphaerellales</taxon>
        <taxon>Teratosphaeriaceae</taxon>
        <taxon>Oleoguttula</taxon>
    </lineage>
</organism>
<evidence type="ECO:0000313" key="2">
    <source>
        <dbReference type="Proteomes" id="UP001324427"/>
    </source>
</evidence>
<evidence type="ECO:0000313" key="1">
    <source>
        <dbReference type="EMBL" id="KAK4548325.1"/>
    </source>
</evidence>
<dbReference type="EMBL" id="JAVFHQ010000008">
    <property type="protein sequence ID" value="KAK4548325.1"/>
    <property type="molecule type" value="Genomic_DNA"/>
</dbReference>
<accession>A0AAV9JSU9</accession>
<comment type="caution">
    <text evidence="1">The sequence shown here is derived from an EMBL/GenBank/DDBJ whole genome shotgun (WGS) entry which is preliminary data.</text>
</comment>
<name>A0AAV9JSU9_9PEZI</name>
<proteinExistence type="predicted"/>
<dbReference type="AlphaFoldDB" id="A0AAV9JSU9"/>
<sequence length="264" mass="27455">MEGADIDALMLPPLVGAAILAADILLRPTLVEARPPVLDSPTGRTPIELPPISELEDGAATSVLLMYPLVPGVPTTWTPEEVAVGISDTGMSPSVLIASEALVEGAGPTPLRLALDTGPGPEGRLVVTARTENVPVYLVPVVTLKVFPKGSAQVVPLLGLPVDEGDAEPQAGGVLDEEVEVEDGSRSVFEYADGLGGIEEVVMPPAADELVENSPAGAEELLLDITMTEAELLLDPANVEGEELDAVLIPPMVDEWLDDVLMLA</sequence>
<reference evidence="1 2" key="1">
    <citation type="submission" date="2021-11" db="EMBL/GenBank/DDBJ databases">
        <title>Black yeast isolated from Biological Soil Crust.</title>
        <authorList>
            <person name="Kurbessoian T."/>
        </authorList>
    </citation>
    <scope>NUCLEOTIDE SEQUENCE [LARGE SCALE GENOMIC DNA]</scope>
    <source>
        <strain evidence="1 2">CCFEE 5522</strain>
    </source>
</reference>